<gene>
    <name evidence="12" type="ORF">HKI87_07g49390</name>
</gene>
<reference evidence="12 13" key="1">
    <citation type="submission" date="2024-03" db="EMBL/GenBank/DDBJ databases">
        <title>Complete genome sequence of the green alga Chloropicon roscoffensis RCC1871.</title>
        <authorList>
            <person name="Lemieux C."/>
            <person name="Pombert J.-F."/>
            <person name="Otis C."/>
            <person name="Turmel M."/>
        </authorList>
    </citation>
    <scope>NUCLEOTIDE SEQUENCE [LARGE SCALE GENOMIC DNA]</scope>
    <source>
        <strain evidence="12 13">RCC1871</strain>
    </source>
</reference>
<dbReference type="SUPFAM" id="SSF75217">
    <property type="entry name" value="alpha/beta knot"/>
    <property type="match status" value="1"/>
</dbReference>
<keyword evidence="3" id="KW-0690">Ribosome biogenesis</keyword>
<evidence type="ECO:0000256" key="5">
    <source>
        <dbReference type="ARBA" id="ARBA00022603"/>
    </source>
</evidence>
<name>A0AAX4PC74_9CHLO</name>
<proteinExistence type="inferred from homology"/>
<comment type="subcellular location">
    <subcellularLocation>
        <location evidence="1">Nucleus</location>
        <location evidence="1">Nucleolus</location>
    </subcellularLocation>
</comment>
<feature type="region of interest" description="Disordered" evidence="11">
    <location>
        <begin position="1"/>
        <end position="28"/>
    </location>
</feature>
<dbReference type="AlphaFoldDB" id="A0AAX4PC74"/>
<keyword evidence="9" id="KW-0694">RNA-binding</keyword>
<dbReference type="GO" id="GO:0032040">
    <property type="term" value="C:small-subunit processome"/>
    <property type="evidence" value="ECO:0007669"/>
    <property type="project" value="TreeGrafter"/>
</dbReference>
<evidence type="ECO:0000256" key="6">
    <source>
        <dbReference type="ARBA" id="ARBA00022679"/>
    </source>
</evidence>
<evidence type="ECO:0000256" key="9">
    <source>
        <dbReference type="ARBA" id="ARBA00022884"/>
    </source>
</evidence>
<keyword evidence="10" id="KW-0539">Nucleus</keyword>
<dbReference type="InterPro" id="IPR029028">
    <property type="entry name" value="Alpha/beta_knot_MTases"/>
</dbReference>
<dbReference type="GO" id="GO:0070475">
    <property type="term" value="P:rRNA base methylation"/>
    <property type="evidence" value="ECO:0007669"/>
    <property type="project" value="InterPro"/>
</dbReference>
<dbReference type="Pfam" id="PF03587">
    <property type="entry name" value="EMG1"/>
    <property type="match status" value="1"/>
</dbReference>
<dbReference type="FunFam" id="3.40.1280.10:FF:000003">
    <property type="entry name" value="Ribosomal RNA small subunit methyltransferase"/>
    <property type="match status" value="1"/>
</dbReference>
<dbReference type="InterPro" id="IPR005304">
    <property type="entry name" value="Rbsml_bgen_MeTrfase_EMG1/NEP1"/>
</dbReference>
<evidence type="ECO:0000313" key="13">
    <source>
        <dbReference type="Proteomes" id="UP001472866"/>
    </source>
</evidence>
<evidence type="ECO:0000256" key="7">
    <source>
        <dbReference type="ARBA" id="ARBA00022691"/>
    </source>
</evidence>
<keyword evidence="13" id="KW-1185">Reference proteome</keyword>
<evidence type="ECO:0000256" key="11">
    <source>
        <dbReference type="SAM" id="MobiDB-lite"/>
    </source>
</evidence>
<dbReference type="Gene3D" id="3.40.1280.10">
    <property type="match status" value="1"/>
</dbReference>
<sequence>MDNEQGEEAGPPAGLGLGREGGDDDDFEYGGKKGKAGAIFVLENASLEVGKVGKTMQLLNCDDHANFLRKHRKDPADYRPDICHQALLSVLDSPLNKAGYIKAVYVKTKKNVLFEISPQVRIPRTFKRFCGLMSQLLQKLSIRSSSSPKKLLRVIKQPVTKYLPVTHCRRIGFSRSSEKMRKLGEFADSVDIKKGETCVFAVGVMSHGKIDNPRVDEMISISEYPLSAACCISKITNALEARFGIQ</sequence>
<keyword evidence="8" id="KW-0699">rRNA-binding</keyword>
<dbReference type="GO" id="GO:0019843">
    <property type="term" value="F:rRNA binding"/>
    <property type="evidence" value="ECO:0007669"/>
    <property type="project" value="UniProtKB-KW"/>
</dbReference>
<evidence type="ECO:0000313" key="12">
    <source>
        <dbReference type="EMBL" id="WZN63391.1"/>
    </source>
</evidence>
<evidence type="ECO:0000256" key="1">
    <source>
        <dbReference type="ARBA" id="ARBA00004604"/>
    </source>
</evidence>
<dbReference type="EMBL" id="CP151507">
    <property type="protein sequence ID" value="WZN63391.1"/>
    <property type="molecule type" value="Genomic_DNA"/>
</dbReference>
<dbReference type="PANTHER" id="PTHR12636:SF5">
    <property type="entry name" value="RIBOSOMAL RNA SMALL SUBUNIT METHYLTRANSFERASE NEP1"/>
    <property type="match status" value="1"/>
</dbReference>
<evidence type="ECO:0000256" key="10">
    <source>
        <dbReference type="ARBA" id="ARBA00023242"/>
    </source>
</evidence>
<dbReference type="GO" id="GO:0070037">
    <property type="term" value="F:rRNA (pseudouridine) methyltransferase activity"/>
    <property type="evidence" value="ECO:0007669"/>
    <property type="project" value="InterPro"/>
</dbReference>
<organism evidence="12 13">
    <name type="scientific">Chloropicon roscoffensis</name>
    <dbReference type="NCBI Taxonomy" id="1461544"/>
    <lineage>
        <taxon>Eukaryota</taxon>
        <taxon>Viridiplantae</taxon>
        <taxon>Chlorophyta</taxon>
        <taxon>Chloropicophyceae</taxon>
        <taxon>Chloropicales</taxon>
        <taxon>Chloropicaceae</taxon>
        <taxon>Chloropicon</taxon>
    </lineage>
</organism>
<evidence type="ECO:0000256" key="4">
    <source>
        <dbReference type="ARBA" id="ARBA00022552"/>
    </source>
</evidence>
<keyword evidence="6" id="KW-0808">Transferase</keyword>
<comment type="similarity">
    <text evidence="2">Belongs to the class IV-like SAM-binding methyltransferase superfamily. RNA methyltransferase NEP1 family.</text>
</comment>
<evidence type="ECO:0000256" key="3">
    <source>
        <dbReference type="ARBA" id="ARBA00022517"/>
    </source>
</evidence>
<dbReference type="Proteomes" id="UP001472866">
    <property type="component" value="Chromosome 07"/>
</dbReference>
<dbReference type="InterPro" id="IPR029026">
    <property type="entry name" value="tRNA_m1G_MTases_N"/>
</dbReference>
<protein>
    <submittedName>
        <fullName evidence="12">Ribosomal RNA small subunit methyltransferase NEP1</fullName>
    </submittedName>
</protein>
<keyword evidence="4" id="KW-0698">rRNA processing</keyword>
<dbReference type="PANTHER" id="PTHR12636">
    <property type="entry name" value="NEP1/MRA1"/>
    <property type="match status" value="1"/>
</dbReference>
<evidence type="ECO:0000256" key="8">
    <source>
        <dbReference type="ARBA" id="ARBA00022730"/>
    </source>
</evidence>
<dbReference type="CDD" id="cd18088">
    <property type="entry name" value="Nep1-like"/>
    <property type="match status" value="1"/>
</dbReference>
<accession>A0AAX4PC74</accession>
<keyword evidence="5 12" id="KW-0489">Methyltransferase</keyword>
<keyword evidence="7" id="KW-0949">S-adenosyl-L-methionine</keyword>
<evidence type="ECO:0000256" key="2">
    <source>
        <dbReference type="ARBA" id="ARBA00008115"/>
    </source>
</evidence>